<keyword evidence="1" id="KW-0812">Transmembrane</keyword>
<accession>A0A0P6YNB0</accession>
<evidence type="ECO:0000313" key="3">
    <source>
        <dbReference type="Proteomes" id="UP000050501"/>
    </source>
</evidence>
<dbReference type="OrthoDB" id="9813540at2"/>
<protein>
    <recommendedName>
        <fullName evidence="4">ECF transporter S component</fullName>
    </recommendedName>
</protein>
<name>A0A0P6YNB0_9CHLR</name>
<dbReference type="EMBL" id="LGCM01000002">
    <property type="protein sequence ID" value="KPL91764.1"/>
    <property type="molecule type" value="Genomic_DNA"/>
</dbReference>
<dbReference type="AlphaFoldDB" id="A0A0P6YNB0"/>
<keyword evidence="1" id="KW-1133">Transmembrane helix</keyword>
<dbReference type="RefSeq" id="WP_062417977.1">
    <property type="nucleotide sequence ID" value="NZ_DF967974.1"/>
</dbReference>
<dbReference type="STRING" id="229921.ADN01_00280"/>
<sequence length="185" mass="19140">MPASRTRKIVMTGVLAAVAVMLGITRWGFIPWFGGVSLTIMHVPVIIGAVLEGPVVGLGIGLIFGLFSMIQAGVAPNGPGDVIFTNPLISVLPRLFIGPLAWLVWTGLKRWPVPGLLAAGAVGSLTNTVLVLGMIGLTGAYPWPVIGGVLVSNGLPEVLISAVIVLAVVAAWRQIPVGRKQGADL</sequence>
<dbReference type="PATRIC" id="fig|229921.5.peg.3421"/>
<dbReference type="InterPro" id="IPR024529">
    <property type="entry name" value="ECF_trnsprt_substrate-spec"/>
</dbReference>
<keyword evidence="3" id="KW-1185">Reference proteome</keyword>
<dbReference type="GO" id="GO:0022857">
    <property type="term" value="F:transmembrane transporter activity"/>
    <property type="evidence" value="ECO:0007669"/>
    <property type="project" value="InterPro"/>
</dbReference>
<dbReference type="Pfam" id="PF12822">
    <property type="entry name" value="ECF_trnsprt"/>
    <property type="match status" value="1"/>
</dbReference>
<keyword evidence="1" id="KW-0472">Membrane</keyword>
<dbReference type="Gene3D" id="1.10.1760.20">
    <property type="match status" value="1"/>
</dbReference>
<comment type="caution">
    <text evidence="2">The sequence shown here is derived from an EMBL/GenBank/DDBJ whole genome shotgun (WGS) entry which is preliminary data.</text>
</comment>
<feature type="transmembrane region" description="Helical" evidence="1">
    <location>
        <begin position="9"/>
        <end position="27"/>
    </location>
</feature>
<proteinExistence type="predicted"/>
<reference evidence="2 3" key="1">
    <citation type="submission" date="2015-07" db="EMBL/GenBank/DDBJ databases">
        <title>Genome sequence of Levilinea saccharolytica DSM 16555.</title>
        <authorList>
            <person name="Hemp J."/>
            <person name="Ward L.M."/>
            <person name="Pace L.A."/>
            <person name="Fischer W.W."/>
        </authorList>
    </citation>
    <scope>NUCLEOTIDE SEQUENCE [LARGE SCALE GENOMIC DNA]</scope>
    <source>
        <strain evidence="2 3">KIBI-1</strain>
    </source>
</reference>
<dbReference type="Proteomes" id="UP000050501">
    <property type="component" value="Unassembled WGS sequence"/>
</dbReference>
<organism evidence="2 3">
    <name type="scientific">Levilinea saccharolytica</name>
    <dbReference type="NCBI Taxonomy" id="229921"/>
    <lineage>
        <taxon>Bacteria</taxon>
        <taxon>Bacillati</taxon>
        <taxon>Chloroflexota</taxon>
        <taxon>Anaerolineae</taxon>
        <taxon>Anaerolineales</taxon>
        <taxon>Anaerolineaceae</taxon>
        <taxon>Levilinea</taxon>
    </lineage>
</organism>
<gene>
    <name evidence="2" type="ORF">ADN01_00280</name>
</gene>
<feature type="transmembrane region" description="Helical" evidence="1">
    <location>
        <begin position="116"/>
        <end position="143"/>
    </location>
</feature>
<evidence type="ECO:0000256" key="1">
    <source>
        <dbReference type="SAM" id="Phobius"/>
    </source>
</evidence>
<evidence type="ECO:0000313" key="2">
    <source>
        <dbReference type="EMBL" id="KPL91764.1"/>
    </source>
</evidence>
<feature type="transmembrane region" description="Helical" evidence="1">
    <location>
        <begin position="155"/>
        <end position="172"/>
    </location>
</feature>
<evidence type="ECO:0008006" key="4">
    <source>
        <dbReference type="Google" id="ProtNLM"/>
    </source>
</evidence>